<reference evidence="2 3" key="1">
    <citation type="submission" date="2018-03" db="EMBL/GenBank/DDBJ databases">
        <title>Draft Genome Sequences of the Obligatory Marine Myxobacteria Enhygromyxa salina SWB007.</title>
        <authorList>
            <person name="Poehlein A."/>
            <person name="Moghaddam J.A."/>
            <person name="Harms H."/>
            <person name="Alanjari M."/>
            <person name="Koenig G.M."/>
            <person name="Daniel R."/>
            <person name="Schaeberle T.F."/>
        </authorList>
    </citation>
    <scope>NUCLEOTIDE SEQUENCE [LARGE SCALE GENOMIC DNA]</scope>
    <source>
        <strain evidence="2 3">SWB007</strain>
    </source>
</reference>
<name>A0A2S9YTC0_9BACT</name>
<gene>
    <name evidence="2" type="ORF">ENSA7_19470</name>
</gene>
<comment type="caution">
    <text evidence="2">The sequence shown here is derived from an EMBL/GenBank/DDBJ whole genome shotgun (WGS) entry which is preliminary data.</text>
</comment>
<organism evidence="2 3">
    <name type="scientific">Enhygromyxa salina</name>
    <dbReference type="NCBI Taxonomy" id="215803"/>
    <lineage>
        <taxon>Bacteria</taxon>
        <taxon>Pseudomonadati</taxon>
        <taxon>Myxococcota</taxon>
        <taxon>Polyangia</taxon>
        <taxon>Nannocystales</taxon>
        <taxon>Nannocystaceae</taxon>
        <taxon>Enhygromyxa</taxon>
    </lineage>
</organism>
<dbReference type="Proteomes" id="UP000238823">
    <property type="component" value="Unassembled WGS sequence"/>
</dbReference>
<proteinExistence type="predicted"/>
<keyword evidence="1" id="KW-0472">Membrane</keyword>
<protein>
    <submittedName>
        <fullName evidence="2">Uncharacterized protein</fullName>
    </submittedName>
</protein>
<dbReference type="AlphaFoldDB" id="A0A2S9YTC0"/>
<dbReference type="EMBL" id="PVNL01000042">
    <property type="protein sequence ID" value="PRQ08320.1"/>
    <property type="molecule type" value="Genomic_DNA"/>
</dbReference>
<evidence type="ECO:0000313" key="3">
    <source>
        <dbReference type="Proteomes" id="UP000238823"/>
    </source>
</evidence>
<evidence type="ECO:0000256" key="1">
    <source>
        <dbReference type="SAM" id="Phobius"/>
    </source>
</evidence>
<keyword evidence="1" id="KW-0812">Transmembrane</keyword>
<feature type="transmembrane region" description="Helical" evidence="1">
    <location>
        <begin position="12"/>
        <end position="35"/>
    </location>
</feature>
<keyword evidence="1" id="KW-1133">Transmembrane helix</keyword>
<sequence>MSQPEQPTGRVPARLFVVIALAALATIFAVAFTLYSSLGADEQQVFPIVDDYLREPQTVPERVEVISAEVRRIQISHAGIEVHDHAGQRYTINPDGTNLRRGGEVAVPTDSFAVGDVDFAGLPVILAAASERSGGTPNSATIERRDGALVWRVVIWAEGGTSELVYTQAGELRPGANAR</sequence>
<dbReference type="OrthoDB" id="9845433at2"/>
<dbReference type="RefSeq" id="WP_106088962.1">
    <property type="nucleotide sequence ID" value="NZ_PVNL01000042.1"/>
</dbReference>
<accession>A0A2S9YTC0</accession>
<evidence type="ECO:0000313" key="2">
    <source>
        <dbReference type="EMBL" id="PRQ08320.1"/>
    </source>
</evidence>